<dbReference type="EMBL" id="MU273689">
    <property type="protein sequence ID" value="KAI0029241.1"/>
    <property type="molecule type" value="Genomic_DNA"/>
</dbReference>
<evidence type="ECO:0000313" key="1">
    <source>
        <dbReference type="EMBL" id="KAI0029241.1"/>
    </source>
</evidence>
<protein>
    <submittedName>
        <fullName evidence="1">Uncharacterized protein</fullName>
    </submittedName>
</protein>
<reference evidence="1" key="1">
    <citation type="submission" date="2021-02" db="EMBL/GenBank/DDBJ databases">
        <authorList>
            <consortium name="DOE Joint Genome Institute"/>
            <person name="Ahrendt S."/>
            <person name="Looney B.P."/>
            <person name="Miyauchi S."/>
            <person name="Morin E."/>
            <person name="Drula E."/>
            <person name="Courty P.E."/>
            <person name="Chicoki N."/>
            <person name="Fauchery L."/>
            <person name="Kohler A."/>
            <person name="Kuo A."/>
            <person name="Labutti K."/>
            <person name="Pangilinan J."/>
            <person name="Lipzen A."/>
            <person name="Riley R."/>
            <person name="Andreopoulos W."/>
            <person name="He G."/>
            <person name="Johnson J."/>
            <person name="Barry K.W."/>
            <person name="Grigoriev I.V."/>
            <person name="Nagy L."/>
            <person name="Hibbett D."/>
            <person name="Henrissat B."/>
            <person name="Matheny P.B."/>
            <person name="Labbe J."/>
            <person name="Martin F."/>
        </authorList>
    </citation>
    <scope>NUCLEOTIDE SEQUENCE</scope>
    <source>
        <strain evidence="1">EC-137</strain>
    </source>
</reference>
<organism evidence="1 2">
    <name type="scientific">Vararia minispora EC-137</name>
    <dbReference type="NCBI Taxonomy" id="1314806"/>
    <lineage>
        <taxon>Eukaryota</taxon>
        <taxon>Fungi</taxon>
        <taxon>Dikarya</taxon>
        <taxon>Basidiomycota</taxon>
        <taxon>Agaricomycotina</taxon>
        <taxon>Agaricomycetes</taxon>
        <taxon>Russulales</taxon>
        <taxon>Lachnocladiaceae</taxon>
        <taxon>Vararia</taxon>
    </lineage>
</organism>
<keyword evidence="2" id="KW-1185">Reference proteome</keyword>
<sequence length="240" mass="25624">MTDSSYPVPVAQDASRLPSHSDQTYPAGPDTSGNIFYVPFRKPGLVVFLVIGVAALAILAALAAYSWPIIRAWTSGPARTLNKSAIEKPSPRRRVIVPMLRASSRSSILSHSRQSKSLDLSRPPTVTLSYIPSSPSDLLAYQGAKALPKLEFGPPIFAPPSPGSRTSTSISPSSSVAPSTLSSLRSAPLGSSETLTLKPSNPRDSMSPASSFLTVPVWRMGRETRLDDAEAQREATLRVL</sequence>
<proteinExistence type="predicted"/>
<reference evidence="1" key="2">
    <citation type="journal article" date="2022" name="New Phytol.">
        <title>Evolutionary transition to the ectomycorrhizal habit in the genomes of a hyperdiverse lineage of mushroom-forming fungi.</title>
        <authorList>
            <person name="Looney B."/>
            <person name="Miyauchi S."/>
            <person name="Morin E."/>
            <person name="Drula E."/>
            <person name="Courty P.E."/>
            <person name="Kohler A."/>
            <person name="Kuo A."/>
            <person name="LaButti K."/>
            <person name="Pangilinan J."/>
            <person name="Lipzen A."/>
            <person name="Riley R."/>
            <person name="Andreopoulos W."/>
            <person name="He G."/>
            <person name="Johnson J."/>
            <person name="Nolan M."/>
            <person name="Tritt A."/>
            <person name="Barry K.W."/>
            <person name="Grigoriev I.V."/>
            <person name="Nagy L.G."/>
            <person name="Hibbett D."/>
            <person name="Henrissat B."/>
            <person name="Matheny P.B."/>
            <person name="Labbe J."/>
            <person name="Martin F.M."/>
        </authorList>
    </citation>
    <scope>NUCLEOTIDE SEQUENCE</scope>
    <source>
        <strain evidence="1">EC-137</strain>
    </source>
</reference>
<name>A0ACB8QD76_9AGAM</name>
<comment type="caution">
    <text evidence="1">The sequence shown here is derived from an EMBL/GenBank/DDBJ whole genome shotgun (WGS) entry which is preliminary data.</text>
</comment>
<dbReference type="Proteomes" id="UP000814128">
    <property type="component" value="Unassembled WGS sequence"/>
</dbReference>
<evidence type="ECO:0000313" key="2">
    <source>
        <dbReference type="Proteomes" id="UP000814128"/>
    </source>
</evidence>
<gene>
    <name evidence="1" type="ORF">K488DRAFT_88939</name>
</gene>
<accession>A0ACB8QD76</accession>